<dbReference type="PANTHER" id="PTHR48049:SF91">
    <property type="entry name" value="UDP-GLYCOSYLTRANSFERASE 79B7-RELATED"/>
    <property type="match status" value="1"/>
</dbReference>
<organism evidence="3 4">
    <name type="scientific">Prunus dulcis</name>
    <name type="common">Almond</name>
    <name type="synonym">Amygdalus dulcis</name>
    <dbReference type="NCBI Taxonomy" id="3755"/>
    <lineage>
        <taxon>Eukaryota</taxon>
        <taxon>Viridiplantae</taxon>
        <taxon>Streptophyta</taxon>
        <taxon>Embryophyta</taxon>
        <taxon>Tracheophyta</taxon>
        <taxon>Spermatophyta</taxon>
        <taxon>Magnoliopsida</taxon>
        <taxon>eudicotyledons</taxon>
        <taxon>Gunneridae</taxon>
        <taxon>Pentapetalae</taxon>
        <taxon>rosids</taxon>
        <taxon>fabids</taxon>
        <taxon>Rosales</taxon>
        <taxon>Rosaceae</taxon>
        <taxon>Amygdaloideae</taxon>
        <taxon>Amygdaleae</taxon>
        <taxon>Prunus</taxon>
    </lineage>
</organism>
<sequence>MEAIWIRWAYTLPKVHKCITESDVFYIRTCREIKGHFYDYLSAHHKRPMLLTGPVYGLEDSNKNSPPLEDMWAKWLGGFEEAGTVVFYALGSQLILENDQFQELVLGFKLTGLTFFCSFQTTYGLCYN</sequence>
<dbReference type="PANTHER" id="PTHR48049">
    <property type="entry name" value="GLYCOSYLTRANSFERASE"/>
    <property type="match status" value="1"/>
</dbReference>
<dbReference type="Gene3D" id="3.40.50.2000">
    <property type="entry name" value="Glycogen Phosphorylase B"/>
    <property type="match status" value="2"/>
</dbReference>
<name>A0A5E4FSN6_PRUDU</name>
<evidence type="ECO:0000256" key="2">
    <source>
        <dbReference type="ARBA" id="ARBA00022676"/>
    </source>
</evidence>
<evidence type="ECO:0000313" key="3">
    <source>
        <dbReference type="EMBL" id="VVA30525.1"/>
    </source>
</evidence>
<accession>A0A5E4FSN6</accession>
<gene>
    <name evidence="3" type="ORF">ALMOND_2B021590</name>
</gene>
<dbReference type="SUPFAM" id="SSF53756">
    <property type="entry name" value="UDP-Glycosyltransferase/glycogen phosphorylase"/>
    <property type="match status" value="1"/>
</dbReference>
<dbReference type="GO" id="GO:0035251">
    <property type="term" value="F:UDP-glucosyltransferase activity"/>
    <property type="evidence" value="ECO:0007669"/>
    <property type="project" value="InterPro"/>
</dbReference>
<protein>
    <submittedName>
        <fullName evidence="3">PREDICTED: UDP-glycosyltransferase</fullName>
    </submittedName>
</protein>
<evidence type="ECO:0000256" key="1">
    <source>
        <dbReference type="ARBA" id="ARBA00009995"/>
    </source>
</evidence>
<comment type="similarity">
    <text evidence="1">Belongs to the UDP-glycosyltransferase family.</text>
</comment>
<evidence type="ECO:0000313" key="4">
    <source>
        <dbReference type="Proteomes" id="UP000327085"/>
    </source>
</evidence>
<dbReference type="Proteomes" id="UP000327085">
    <property type="component" value="Chromosome 4"/>
</dbReference>
<keyword evidence="2" id="KW-0328">Glycosyltransferase</keyword>
<proteinExistence type="inferred from homology"/>
<keyword evidence="3" id="KW-0808">Transferase</keyword>
<dbReference type="EMBL" id="CABIKO010000192">
    <property type="protein sequence ID" value="VVA30525.1"/>
    <property type="molecule type" value="Genomic_DNA"/>
</dbReference>
<dbReference type="AlphaFoldDB" id="A0A5E4FSN6"/>
<dbReference type="Gramene" id="VVA30525">
    <property type="protein sequence ID" value="VVA30525"/>
    <property type="gene ID" value="Prudul26B021590"/>
</dbReference>
<reference evidence="4" key="1">
    <citation type="journal article" date="2020" name="Plant J.">
        <title>Transposons played a major role in the diversification between the closely related almond and peach genomes: results from the almond genome sequence.</title>
        <authorList>
            <person name="Alioto T."/>
            <person name="Alexiou K.G."/>
            <person name="Bardil A."/>
            <person name="Barteri F."/>
            <person name="Castanera R."/>
            <person name="Cruz F."/>
            <person name="Dhingra A."/>
            <person name="Duval H."/>
            <person name="Fernandez I Marti A."/>
            <person name="Frias L."/>
            <person name="Galan B."/>
            <person name="Garcia J.L."/>
            <person name="Howad W."/>
            <person name="Gomez-Garrido J."/>
            <person name="Gut M."/>
            <person name="Julca I."/>
            <person name="Morata J."/>
            <person name="Puigdomenech P."/>
            <person name="Ribeca P."/>
            <person name="Rubio Cabetas M.J."/>
            <person name="Vlasova A."/>
            <person name="Wirthensohn M."/>
            <person name="Garcia-Mas J."/>
            <person name="Gabaldon T."/>
            <person name="Casacuberta J.M."/>
            <person name="Arus P."/>
        </authorList>
    </citation>
    <scope>NUCLEOTIDE SEQUENCE [LARGE SCALE GENOMIC DNA]</scope>
    <source>
        <strain evidence="4">cv. Texas</strain>
    </source>
</reference>
<dbReference type="InParanoid" id="A0A5E4FSN6"/>
<dbReference type="InterPro" id="IPR050481">
    <property type="entry name" value="UDP-glycosyltransf_plant"/>
</dbReference>